<reference evidence="3 4" key="1">
    <citation type="submission" date="2015-02" db="EMBL/GenBank/DDBJ databases">
        <title>Draft genome sequence of Pseudomonas stutzeri NT0128 isolated from wheat (Triticum turgidum) rhizosphere.</title>
        <authorList>
            <person name="Tovi N."/>
            <person name="Frenk S."/>
            <person name="Hadar Y."/>
            <person name="Minz D."/>
        </authorList>
    </citation>
    <scope>NUCLEOTIDE SEQUENCE [LARGE SCALE GENOMIC DNA]</scope>
    <source>
        <strain evidence="3 4">NT0128</strain>
    </source>
</reference>
<dbReference type="PATRIC" id="fig|316.101.peg.2771"/>
<proteinExistence type="predicted"/>
<gene>
    <name evidence="3" type="ORF">UF78_19665</name>
</gene>
<dbReference type="AlphaFoldDB" id="A0A0D9AEF7"/>
<dbReference type="RefSeq" id="WP_045163900.1">
    <property type="nucleotide sequence ID" value="NZ_JYHV01000037.1"/>
</dbReference>
<evidence type="ECO:0000256" key="2">
    <source>
        <dbReference type="ARBA" id="ARBA00022679"/>
    </source>
</evidence>
<dbReference type="PANTHER" id="PTHR48043:SF145">
    <property type="entry name" value="FI06409P-RELATED"/>
    <property type="match status" value="1"/>
</dbReference>
<dbReference type="InterPro" id="IPR050271">
    <property type="entry name" value="UDP-glycosyltransferase"/>
</dbReference>
<dbReference type="InterPro" id="IPR002213">
    <property type="entry name" value="UDP_glucos_trans"/>
</dbReference>
<keyword evidence="1" id="KW-0328">Glycosyltransferase</keyword>
<dbReference type="GO" id="GO:0008194">
    <property type="term" value="F:UDP-glycosyltransferase activity"/>
    <property type="evidence" value="ECO:0007669"/>
    <property type="project" value="InterPro"/>
</dbReference>
<evidence type="ECO:0000256" key="1">
    <source>
        <dbReference type="ARBA" id="ARBA00022676"/>
    </source>
</evidence>
<evidence type="ECO:0000313" key="3">
    <source>
        <dbReference type="EMBL" id="KJH79390.1"/>
    </source>
</evidence>
<dbReference type="PANTHER" id="PTHR48043">
    <property type="entry name" value="EG:EG0003.4 PROTEIN-RELATED"/>
    <property type="match status" value="1"/>
</dbReference>
<dbReference type="OrthoDB" id="9805366at2"/>
<sequence length="429" mass="46134">MTHFAVISPPFLSHLRALEAIASELLDRGHRVTFVQQADLAAALRNPALGFAQTGACSHPPGSLKAVIDRAARPGGPWGIRRVIADMAAATEMFCRDAPPLLRSIGVEALIVDQMEPAGGLLAEHLGLPFVSVACALPVNREALVPLPVMPWRYQPTPWGEQLNLHSSKVYDRAMKAHAEVIARHAAAFGLPPRQRLDECLSPLLQLSQTTTGFDFPRARLPAHFHAVGPLRPALTNEPVLELPVATDRPFVFASLGTLQGDRFGLFERIAAACRELDLQLLIAHCGRLDTRQEQRLLKAGAAWVTDFAPQRAVLARADALITHAGLNTVLDALEAGVPSLALPIAFDQPGVAARVVHAGAGLKLDPRLASRRRMVHALRRLLREPGFAQRARVLGEEVRAAGGASRAAQLIEQTLKGRAHAAPGAEHG</sequence>
<dbReference type="Proteomes" id="UP000032487">
    <property type="component" value="Unassembled WGS sequence"/>
</dbReference>
<protein>
    <submittedName>
        <fullName evidence="3">Zeaxanthin glucosyltransferase</fullName>
    </submittedName>
</protein>
<evidence type="ECO:0000313" key="4">
    <source>
        <dbReference type="Proteomes" id="UP000032487"/>
    </source>
</evidence>
<dbReference type="CDD" id="cd03784">
    <property type="entry name" value="GT1_Gtf-like"/>
    <property type="match status" value="1"/>
</dbReference>
<dbReference type="EMBL" id="JYHV01000037">
    <property type="protein sequence ID" value="KJH79390.1"/>
    <property type="molecule type" value="Genomic_DNA"/>
</dbReference>
<accession>A0A0D9AEF7</accession>
<dbReference type="SUPFAM" id="SSF53756">
    <property type="entry name" value="UDP-Glycosyltransferase/glycogen phosphorylase"/>
    <property type="match status" value="1"/>
</dbReference>
<name>A0A0D9AEF7_STUST</name>
<organism evidence="3 4">
    <name type="scientific">Stutzerimonas stutzeri</name>
    <name type="common">Pseudomonas stutzeri</name>
    <dbReference type="NCBI Taxonomy" id="316"/>
    <lineage>
        <taxon>Bacteria</taxon>
        <taxon>Pseudomonadati</taxon>
        <taxon>Pseudomonadota</taxon>
        <taxon>Gammaproteobacteria</taxon>
        <taxon>Pseudomonadales</taxon>
        <taxon>Pseudomonadaceae</taxon>
        <taxon>Stutzerimonas</taxon>
    </lineage>
</organism>
<comment type="caution">
    <text evidence="3">The sequence shown here is derived from an EMBL/GenBank/DDBJ whole genome shotgun (WGS) entry which is preliminary data.</text>
</comment>
<dbReference type="Pfam" id="PF00201">
    <property type="entry name" value="UDPGT"/>
    <property type="match status" value="1"/>
</dbReference>
<dbReference type="Gene3D" id="3.40.50.2000">
    <property type="entry name" value="Glycogen Phosphorylase B"/>
    <property type="match status" value="2"/>
</dbReference>
<keyword evidence="2 3" id="KW-0808">Transferase</keyword>